<organism evidence="4 5">
    <name type="scientific">Octopus vulgaris</name>
    <name type="common">Common octopus</name>
    <dbReference type="NCBI Taxonomy" id="6645"/>
    <lineage>
        <taxon>Eukaryota</taxon>
        <taxon>Metazoa</taxon>
        <taxon>Spiralia</taxon>
        <taxon>Lophotrochozoa</taxon>
        <taxon>Mollusca</taxon>
        <taxon>Cephalopoda</taxon>
        <taxon>Coleoidea</taxon>
        <taxon>Octopodiformes</taxon>
        <taxon>Octopoda</taxon>
        <taxon>Incirrata</taxon>
        <taxon>Octopodidae</taxon>
        <taxon>Octopus</taxon>
    </lineage>
</organism>
<dbReference type="InterPro" id="IPR000850">
    <property type="entry name" value="Adenylat/UMP-CMP_kin"/>
</dbReference>
<dbReference type="SUPFAM" id="SSF52540">
    <property type="entry name" value="P-loop containing nucleoside triphosphate hydrolases"/>
    <property type="match status" value="1"/>
</dbReference>
<keyword evidence="1" id="KW-0808">Transferase</keyword>
<keyword evidence="2" id="KW-0547">Nucleotide-binding</keyword>
<dbReference type="CDD" id="cd22961">
    <property type="entry name" value="DD_TEX55-like"/>
    <property type="match status" value="1"/>
</dbReference>
<dbReference type="InterPro" id="IPR027417">
    <property type="entry name" value="P-loop_NTPase"/>
</dbReference>
<reference evidence="4" key="1">
    <citation type="submission" date="2023-08" db="EMBL/GenBank/DDBJ databases">
        <authorList>
            <person name="Alioto T."/>
            <person name="Alioto T."/>
            <person name="Gomez Garrido J."/>
        </authorList>
    </citation>
    <scope>NUCLEOTIDE SEQUENCE</scope>
</reference>
<dbReference type="GO" id="GO:0019205">
    <property type="term" value="F:nucleobase-containing compound kinase activity"/>
    <property type="evidence" value="ECO:0007669"/>
    <property type="project" value="InterPro"/>
</dbReference>
<dbReference type="AlphaFoldDB" id="A0AA36AIX1"/>
<proteinExistence type="predicted"/>
<accession>A0AA36AIX1</accession>
<dbReference type="PANTHER" id="PTHR23359">
    <property type="entry name" value="NUCLEOTIDE KINASE"/>
    <property type="match status" value="1"/>
</dbReference>
<dbReference type="SUPFAM" id="SSF47391">
    <property type="entry name" value="Dimerization-anchoring domain of cAMP-dependent PK regulatory subunit"/>
    <property type="match status" value="1"/>
</dbReference>
<keyword evidence="5" id="KW-1185">Reference proteome</keyword>
<gene>
    <name evidence="4" type="ORF">OCTVUL_1B014105</name>
</gene>
<dbReference type="Gene3D" id="3.40.50.300">
    <property type="entry name" value="P-loop containing nucleotide triphosphate hydrolases"/>
    <property type="match status" value="2"/>
</dbReference>
<dbReference type="GO" id="GO:0005524">
    <property type="term" value="F:ATP binding"/>
    <property type="evidence" value="ECO:0007669"/>
    <property type="project" value="InterPro"/>
</dbReference>
<protein>
    <submittedName>
        <fullName evidence="4">Uncharacterized protein</fullName>
    </submittedName>
</protein>
<evidence type="ECO:0000256" key="2">
    <source>
        <dbReference type="ARBA" id="ARBA00022741"/>
    </source>
</evidence>
<evidence type="ECO:0000256" key="1">
    <source>
        <dbReference type="ARBA" id="ARBA00022679"/>
    </source>
</evidence>
<evidence type="ECO:0000313" key="5">
    <source>
        <dbReference type="Proteomes" id="UP001162480"/>
    </source>
</evidence>
<evidence type="ECO:0000313" key="4">
    <source>
        <dbReference type="EMBL" id="CAI9716934.1"/>
    </source>
</evidence>
<evidence type="ECO:0000256" key="3">
    <source>
        <dbReference type="ARBA" id="ARBA00022777"/>
    </source>
</evidence>
<dbReference type="Gene3D" id="1.20.890.10">
    <property type="entry name" value="cAMP-dependent protein kinase regulatory subunit, dimerization-anchoring domain"/>
    <property type="match status" value="1"/>
</dbReference>
<dbReference type="Proteomes" id="UP001162480">
    <property type="component" value="Chromosome 2"/>
</dbReference>
<dbReference type="GO" id="GO:0006139">
    <property type="term" value="P:nucleobase-containing compound metabolic process"/>
    <property type="evidence" value="ECO:0007669"/>
    <property type="project" value="InterPro"/>
</dbReference>
<name>A0AA36AIX1_OCTVU</name>
<sequence length="493" mass="56712">MEASEFKDYLSKYNIHELFKGLMFGLILSKPSSPVTYLIESLQNIRNQDIQSITWKDFFDGKPRVSPIPEELPREIKSNMTFMEIPGLMPEGNIPDGVPSLESPEENIPLTKKPVVLILGPPESEKIKFARELRNGYPTWVIVSRFTYTILKFVTMETLKETPMDRGFIKKNLDKCPEARCFIVVDYPTTMEQVAAFEHCIRPDQIMVVVYIHTEESTSIEKCLTKLEAKVNTSAYIPGLVALHVQTYKERMNPVIAHYKKAKKFIEIHKDTRQEEVIMEIRNLIKNALDGKPQTEYEDATLYRFFSLLQASYLRPCWSIALTATSGCQKVQHATTLASQYPGLDCISIGQMVCNSISDPDDPDCSQWKTVAALIRNDEVIQQFDVNELINSKIEDAVEQRQLILVLGYPKNFAQLDQFNNMLDTEDKSFEMVNDEIYREIKRYIPPTFWVYRHSSVHDIRFAITRSTSLIPSLHSSGLRLEKFYTDVAFRTG</sequence>
<dbReference type="EMBL" id="OX597815">
    <property type="protein sequence ID" value="CAI9716934.1"/>
    <property type="molecule type" value="Genomic_DNA"/>
</dbReference>
<keyword evidence="3" id="KW-0418">Kinase</keyword>